<organism evidence="15 16">
    <name type="scientific">Erythroxylum novogranatense</name>
    <dbReference type="NCBI Taxonomy" id="1862640"/>
    <lineage>
        <taxon>Eukaryota</taxon>
        <taxon>Viridiplantae</taxon>
        <taxon>Streptophyta</taxon>
        <taxon>Embryophyta</taxon>
        <taxon>Tracheophyta</taxon>
        <taxon>Spermatophyta</taxon>
        <taxon>Magnoliopsida</taxon>
        <taxon>eudicotyledons</taxon>
        <taxon>Gunneridae</taxon>
        <taxon>Pentapetalae</taxon>
        <taxon>rosids</taxon>
        <taxon>fabids</taxon>
        <taxon>Malpighiales</taxon>
        <taxon>Erythroxylaceae</taxon>
        <taxon>Erythroxylum</taxon>
    </lineage>
</organism>
<name>A0AAV8TSS6_9ROSI</name>
<feature type="transmembrane region" description="Helical" evidence="12">
    <location>
        <begin position="944"/>
        <end position="968"/>
    </location>
</feature>
<feature type="signal peptide" evidence="13">
    <location>
        <begin position="1"/>
        <end position="28"/>
    </location>
</feature>
<evidence type="ECO:0000256" key="13">
    <source>
        <dbReference type="SAM" id="SignalP"/>
    </source>
</evidence>
<dbReference type="InterPro" id="IPR032675">
    <property type="entry name" value="LRR_dom_sf"/>
</dbReference>
<evidence type="ECO:0000256" key="5">
    <source>
        <dbReference type="ARBA" id="ARBA00022692"/>
    </source>
</evidence>
<dbReference type="FunFam" id="3.80.10.10:FF:000111">
    <property type="entry name" value="LRR receptor-like serine/threonine-protein kinase ERECTA"/>
    <property type="match status" value="1"/>
</dbReference>
<dbReference type="InterPro" id="IPR003591">
    <property type="entry name" value="Leu-rich_rpt_typical-subtyp"/>
</dbReference>
<dbReference type="Pfam" id="PF00560">
    <property type="entry name" value="LRR_1"/>
    <property type="match status" value="11"/>
</dbReference>
<dbReference type="Gene3D" id="3.80.10.10">
    <property type="entry name" value="Ribonuclease Inhibitor"/>
    <property type="match status" value="4"/>
</dbReference>
<evidence type="ECO:0000256" key="8">
    <source>
        <dbReference type="ARBA" id="ARBA00022989"/>
    </source>
</evidence>
<evidence type="ECO:0000256" key="9">
    <source>
        <dbReference type="ARBA" id="ARBA00023136"/>
    </source>
</evidence>
<dbReference type="InterPro" id="IPR001611">
    <property type="entry name" value="Leu-rich_rpt"/>
</dbReference>
<dbReference type="Proteomes" id="UP001159364">
    <property type="component" value="Linkage Group LG03"/>
</dbReference>
<evidence type="ECO:0000256" key="1">
    <source>
        <dbReference type="ARBA" id="ARBA00004251"/>
    </source>
</evidence>
<comment type="similarity">
    <text evidence="2">Belongs to the RLP family.</text>
</comment>
<dbReference type="EMBL" id="JAIWQS010000003">
    <property type="protein sequence ID" value="KAJ8770021.1"/>
    <property type="molecule type" value="Genomic_DNA"/>
</dbReference>
<dbReference type="SUPFAM" id="SSF52047">
    <property type="entry name" value="RNI-like"/>
    <property type="match status" value="1"/>
</dbReference>
<keyword evidence="5 12" id="KW-0812">Transmembrane</keyword>
<evidence type="ECO:0000259" key="14">
    <source>
        <dbReference type="Pfam" id="PF08263"/>
    </source>
</evidence>
<dbReference type="Pfam" id="PF13855">
    <property type="entry name" value="LRR_8"/>
    <property type="match status" value="1"/>
</dbReference>
<feature type="chain" id="PRO_5044001157" description="Leucine-rich repeat-containing N-terminal plant-type domain-containing protein" evidence="13">
    <location>
        <begin position="29"/>
        <end position="987"/>
    </location>
</feature>
<keyword evidence="6 13" id="KW-0732">Signal</keyword>
<accession>A0AAV8TSS6</accession>
<protein>
    <recommendedName>
        <fullName evidence="14">Leucine-rich repeat-containing N-terminal plant-type domain-containing protein</fullName>
    </recommendedName>
</protein>
<evidence type="ECO:0000256" key="12">
    <source>
        <dbReference type="SAM" id="Phobius"/>
    </source>
</evidence>
<evidence type="ECO:0000256" key="10">
    <source>
        <dbReference type="ARBA" id="ARBA00023170"/>
    </source>
</evidence>
<evidence type="ECO:0000256" key="7">
    <source>
        <dbReference type="ARBA" id="ARBA00022737"/>
    </source>
</evidence>
<comment type="subcellular location">
    <subcellularLocation>
        <location evidence="1">Cell membrane</location>
        <topology evidence="1">Single-pass type I membrane protein</topology>
    </subcellularLocation>
</comment>
<evidence type="ECO:0000256" key="6">
    <source>
        <dbReference type="ARBA" id="ARBA00022729"/>
    </source>
</evidence>
<dbReference type="FunFam" id="3.80.10.10:FF:000649">
    <property type="entry name" value="Leucine Rich Repeat family protein"/>
    <property type="match status" value="1"/>
</dbReference>
<proteinExistence type="inferred from homology"/>
<keyword evidence="10" id="KW-0675">Receptor</keyword>
<dbReference type="PANTHER" id="PTHR48063:SF112">
    <property type="entry name" value="RECEPTOR LIKE PROTEIN 30-LIKE"/>
    <property type="match status" value="1"/>
</dbReference>
<dbReference type="SUPFAM" id="SSF52058">
    <property type="entry name" value="L domain-like"/>
    <property type="match status" value="2"/>
</dbReference>
<keyword evidence="3" id="KW-1003">Cell membrane</keyword>
<keyword evidence="8 12" id="KW-1133">Transmembrane helix</keyword>
<dbReference type="SMART" id="SM00369">
    <property type="entry name" value="LRR_TYP"/>
    <property type="match status" value="11"/>
</dbReference>
<dbReference type="InterPro" id="IPR013210">
    <property type="entry name" value="LRR_N_plant-typ"/>
</dbReference>
<evidence type="ECO:0000256" key="3">
    <source>
        <dbReference type="ARBA" id="ARBA00022475"/>
    </source>
</evidence>
<evidence type="ECO:0000256" key="2">
    <source>
        <dbReference type="ARBA" id="ARBA00009592"/>
    </source>
</evidence>
<dbReference type="GO" id="GO:0005886">
    <property type="term" value="C:plasma membrane"/>
    <property type="evidence" value="ECO:0007669"/>
    <property type="project" value="UniProtKB-SubCell"/>
</dbReference>
<dbReference type="PANTHER" id="PTHR48063">
    <property type="entry name" value="LRR RECEPTOR-LIKE KINASE"/>
    <property type="match status" value="1"/>
</dbReference>
<dbReference type="FunFam" id="3.80.10.10:FF:000095">
    <property type="entry name" value="LRR receptor-like serine/threonine-protein kinase GSO1"/>
    <property type="match status" value="1"/>
</dbReference>
<keyword evidence="9 12" id="KW-0472">Membrane</keyword>
<dbReference type="Pfam" id="PF08263">
    <property type="entry name" value="LRRNT_2"/>
    <property type="match status" value="1"/>
</dbReference>
<reference evidence="15 16" key="1">
    <citation type="submission" date="2021-09" db="EMBL/GenBank/DDBJ databases">
        <title>Genomic insights and catalytic innovation underlie evolution of tropane alkaloids biosynthesis.</title>
        <authorList>
            <person name="Wang Y.-J."/>
            <person name="Tian T."/>
            <person name="Huang J.-P."/>
            <person name="Huang S.-X."/>
        </authorList>
    </citation>
    <scope>NUCLEOTIDE SEQUENCE [LARGE SCALE GENOMIC DNA]</scope>
    <source>
        <strain evidence="15">KIB-2018</strain>
        <tissue evidence="15">Leaf</tissue>
    </source>
</reference>
<keyword evidence="16" id="KW-1185">Reference proteome</keyword>
<feature type="domain" description="Leucine-rich repeat-containing N-terminal plant-type" evidence="14">
    <location>
        <begin position="37"/>
        <end position="74"/>
    </location>
</feature>
<sequence>MGVFVGAIGSLLLLAFIHNNLLITCTGADSNPVSCINVEKEALLQFKESLKGMSSQLSSWVGKDCCSWEGVSCSNITAHVVKLDLHNSVPCDMDSTAQSCLGGEINLSLLGLSHLSYLDLSNNKFAGAEVPSFLGSLKNLEYLNLSNTLLEGKVPKQLGNLSNLRFLDLGGSYKLSIASLDFVSTLPLLKFLDLSELHIVNSQNWLQSINMLPSLIHLSLDNCGLSHLPSYVSVNVTSLAFLNLGDNNFNSTIPSWLSNISNSIEYLDLHHDALRGFIPTDIGRFKLLQVLDLSYNELEGGIPDTLRDLCNLEELSLQVNNLNGEISGSFGNRSGCLKHSLKVLKLHVNVLTGGIPYELGEFKNVEYLLLYSNSFHGPIPESIGGMSSLRVLCLAYNNLNGSIPKSVGQLYNLEVLHVENNSLSGVVSELHFSNFTHLIDLDLGFNSLIFHVDPKWIPPFHQLLLVDLTSCNVGPQFPQWLKSQRAIFSLVMPNASISGSIPYWFEELSGTIGYLDLSYNQIRGSLPRMKTLVYPFPFPYRLICLRSNKLDGPLIPFPSDTSVLDLSENLLGGHFPPSIGNLIPQLASLSVSSNMLNGEMPPSLCQMRYLYVLDLSKNLLSGRILECWSNFQNLEVLDLGNNNLSGYIPFSLGYLQKLKSLHIQSNRLQGNIPISLSSLHGLTSLQISDNVFSGFIPKWIGENLTVLGVLDIHSNMFEGEVPPQICNLKHLRVLNLASNGLIGKLPACLGNLTSMQVSNNKANDDFWETFNSIDYYQFHFIGNHMYEEKLLATIKGAEREYTSTLRFLFSMDLSGNRFTGEIPKELMSLSKLQNLNLSKNKLAGEIPSNVGNLKWLESLDLSINKLSGAIPPSIAQLNYLSHLNLSFNNLSGHIPIGNQIQTLNDKSIYLGNIYLCGSPLRRCEELSEPQSDSKSRLKNMFEDIWFFFGLMMGFSSGFVGVCALLLYFKKSWMLRVMVKTKTRRRRV</sequence>
<keyword evidence="7" id="KW-0677">Repeat</keyword>
<dbReference type="InterPro" id="IPR046956">
    <property type="entry name" value="RLP23-like"/>
</dbReference>
<keyword evidence="4" id="KW-0433">Leucine-rich repeat</keyword>
<gene>
    <name evidence="15" type="ORF">K2173_009738</name>
</gene>
<dbReference type="AlphaFoldDB" id="A0AAV8TSS6"/>
<dbReference type="FunFam" id="3.80.10.10:FF:000383">
    <property type="entry name" value="Leucine-rich repeat receptor protein kinase EMS1"/>
    <property type="match status" value="1"/>
</dbReference>
<keyword evidence="11" id="KW-0325">Glycoprotein</keyword>
<evidence type="ECO:0000256" key="11">
    <source>
        <dbReference type="ARBA" id="ARBA00023180"/>
    </source>
</evidence>
<evidence type="ECO:0000313" key="16">
    <source>
        <dbReference type="Proteomes" id="UP001159364"/>
    </source>
</evidence>
<evidence type="ECO:0000313" key="15">
    <source>
        <dbReference type="EMBL" id="KAJ8770021.1"/>
    </source>
</evidence>
<evidence type="ECO:0000256" key="4">
    <source>
        <dbReference type="ARBA" id="ARBA00022614"/>
    </source>
</evidence>
<comment type="caution">
    <text evidence="15">The sequence shown here is derived from an EMBL/GenBank/DDBJ whole genome shotgun (WGS) entry which is preliminary data.</text>
</comment>